<name>A0ABQ7GZQ6_DUNSA</name>
<evidence type="ECO:0000313" key="6">
    <source>
        <dbReference type="EMBL" id="KAF5840094.1"/>
    </source>
</evidence>
<gene>
    <name evidence="6" type="ORF">DUNSADRAFT_17829</name>
</gene>
<evidence type="ECO:0000313" key="7">
    <source>
        <dbReference type="Proteomes" id="UP000815325"/>
    </source>
</evidence>
<evidence type="ECO:0000256" key="4">
    <source>
        <dbReference type="SAM" id="MobiDB-lite"/>
    </source>
</evidence>
<feature type="compositionally biased region" description="Basic and acidic residues" evidence="4">
    <location>
        <begin position="1"/>
        <end position="29"/>
    </location>
</feature>
<dbReference type="InterPro" id="IPR016024">
    <property type="entry name" value="ARM-type_fold"/>
</dbReference>
<feature type="domain" description="RPN1 N-terminal" evidence="5">
    <location>
        <begin position="211"/>
        <end position="299"/>
    </location>
</feature>
<evidence type="ECO:0000259" key="5">
    <source>
        <dbReference type="Pfam" id="PF17781"/>
    </source>
</evidence>
<evidence type="ECO:0000256" key="3">
    <source>
        <dbReference type="ARBA" id="ARBA00022942"/>
    </source>
</evidence>
<feature type="region of interest" description="Disordered" evidence="4">
    <location>
        <begin position="1"/>
        <end position="38"/>
    </location>
</feature>
<evidence type="ECO:0000256" key="1">
    <source>
        <dbReference type="ARBA" id="ARBA00005460"/>
    </source>
</evidence>
<dbReference type="SUPFAM" id="SSF48371">
    <property type="entry name" value="ARM repeat"/>
    <property type="match status" value="1"/>
</dbReference>
<organism evidence="6 7">
    <name type="scientific">Dunaliella salina</name>
    <name type="common">Green alga</name>
    <name type="synonym">Protococcus salinus</name>
    <dbReference type="NCBI Taxonomy" id="3046"/>
    <lineage>
        <taxon>Eukaryota</taxon>
        <taxon>Viridiplantae</taxon>
        <taxon>Chlorophyta</taxon>
        <taxon>core chlorophytes</taxon>
        <taxon>Chlorophyceae</taxon>
        <taxon>CS clade</taxon>
        <taxon>Chlamydomonadales</taxon>
        <taxon>Dunaliellaceae</taxon>
        <taxon>Dunaliella</taxon>
    </lineage>
</organism>
<dbReference type="InterPro" id="IPR040892">
    <property type="entry name" value="RPN1_N"/>
</dbReference>
<dbReference type="Gene3D" id="1.25.10.10">
    <property type="entry name" value="Leucine-rich Repeat Variant"/>
    <property type="match status" value="1"/>
</dbReference>
<sequence length="587" mass="64160">MVKTTEDKKKEEQGLNKADGKKGTPKVEEPPELSPEDQALKDNIELMAERIKDPDAGVQKAAVQSIITEIRSATATMTSVPKPLKFLSPHVDGLKARYEQLPKGSESKLLLADILSVLCTTIAVREGARDALTFRLQGSKGAIDVWGHEYMRHLAGEIGDEYRIRKEAEADTQDLMELVQQIVPFNMTHNAEPDAVDLLLEVERLDLLPAQLNRKELVDSTFVACKDMLERKQLCYLLAKHGYRLDLEEGITAEPDEEKREALREVVSNSKLTEHFLALARDLDVMEAKVPEDVYKTHLAEGRQPTGAAVDSARQNLASSFVNGFINAGFGHDKLVTAPTEGQGDQMHWVFRNKEHGKTSATASLGLVTLWDVEGGLPQIDKYLYSSDNYVVAGALLAIGIVNCGVQNENDPAFALIYDYVSHGDQNVRIGAILGLGLAYAGSHREEIAELLTPLVSDTDVSMEVSAFAALALGLVFTSSCKEDIVMAVLQALMCRAELELTTPYAKLMCLGLGLMFLGKQDQAEATLEFTKTLNERISRFAQLSVESCAYAGTGNVLKVQELLATCGEHIEGEGESDAWKVGVAGV</sequence>
<evidence type="ECO:0000256" key="2">
    <source>
        <dbReference type="ARBA" id="ARBA00022737"/>
    </source>
</evidence>
<comment type="caution">
    <text evidence="6">The sequence shown here is derived from an EMBL/GenBank/DDBJ whole genome shotgun (WGS) entry which is preliminary data.</text>
</comment>
<dbReference type="Pfam" id="PF17781">
    <property type="entry name" value="RPN1_RPN2_N"/>
    <property type="match status" value="2"/>
</dbReference>
<accession>A0ABQ7GZQ6</accession>
<dbReference type="EMBL" id="MU069524">
    <property type="protein sequence ID" value="KAF5840094.1"/>
    <property type="molecule type" value="Genomic_DNA"/>
</dbReference>
<dbReference type="Pfam" id="PF01851">
    <property type="entry name" value="PC_rep"/>
    <property type="match status" value="2"/>
</dbReference>
<proteinExistence type="inferred from homology"/>
<dbReference type="PANTHER" id="PTHR10943:SF1">
    <property type="entry name" value="26S PROTEASOME NON-ATPASE REGULATORY SUBUNIT 2"/>
    <property type="match status" value="1"/>
</dbReference>
<comment type="similarity">
    <text evidence="1">Belongs to the proteasome subunit S2 family.</text>
</comment>
<dbReference type="Proteomes" id="UP000815325">
    <property type="component" value="Unassembled WGS sequence"/>
</dbReference>
<keyword evidence="7" id="KW-1185">Reference proteome</keyword>
<keyword evidence="3" id="KW-0647">Proteasome</keyword>
<dbReference type="InterPro" id="IPR002015">
    <property type="entry name" value="Proteasome/cyclosome_rpt"/>
</dbReference>
<dbReference type="PANTHER" id="PTHR10943">
    <property type="entry name" value="26S PROTEASOME NON-ATPASE REGULATORY SUBUNIT"/>
    <property type="match status" value="1"/>
</dbReference>
<protein>
    <recommendedName>
        <fullName evidence="5">RPN1 N-terminal domain-containing protein</fullName>
    </recommendedName>
</protein>
<reference evidence="6" key="1">
    <citation type="submission" date="2017-08" db="EMBL/GenBank/DDBJ databases">
        <authorList>
            <person name="Polle J.E."/>
            <person name="Barry K."/>
            <person name="Cushman J."/>
            <person name="Schmutz J."/>
            <person name="Tran D."/>
            <person name="Hathwaick L.T."/>
            <person name="Yim W.C."/>
            <person name="Jenkins J."/>
            <person name="Mckie-Krisberg Z.M."/>
            <person name="Prochnik S."/>
            <person name="Lindquist E."/>
            <person name="Dockter R.B."/>
            <person name="Adam C."/>
            <person name="Molina H."/>
            <person name="Bunkerborg J."/>
            <person name="Jin E."/>
            <person name="Buchheim M."/>
            <person name="Magnuson J."/>
        </authorList>
    </citation>
    <scope>NUCLEOTIDE SEQUENCE</scope>
    <source>
        <strain evidence="6">CCAP 19/18</strain>
    </source>
</reference>
<feature type="domain" description="RPN1 N-terminal" evidence="5">
    <location>
        <begin position="44"/>
        <end position="209"/>
    </location>
</feature>
<keyword evidence="2" id="KW-0677">Repeat</keyword>
<dbReference type="InterPro" id="IPR011989">
    <property type="entry name" value="ARM-like"/>
</dbReference>